<reference evidence="1" key="1">
    <citation type="journal article" date="2020" name="Phytopathology">
        <title>Genome sequence and comparative analysis of Colletotrichum gloeosporioides isolated from Liriodendron leaves.</title>
        <authorList>
            <person name="Fu F.F."/>
            <person name="Hao Z."/>
            <person name="Wang P."/>
            <person name="Lu Y."/>
            <person name="Xue L.J."/>
            <person name="Wei G."/>
            <person name="Tian Y."/>
            <person name="Baishi H."/>
            <person name="Xu H."/>
            <person name="Shi J."/>
            <person name="Cheng T."/>
            <person name="Wang G."/>
            <person name="Yi Y."/>
            <person name="Chen J."/>
        </authorList>
    </citation>
    <scope>NUCLEOTIDE SEQUENCE</scope>
    <source>
        <strain evidence="1">Lc1</strain>
    </source>
</reference>
<reference evidence="1" key="2">
    <citation type="submission" date="2020-03" db="EMBL/GenBank/DDBJ databases">
        <authorList>
            <person name="Fu F.-F."/>
            <person name="Chen J."/>
        </authorList>
    </citation>
    <scope>NUCLEOTIDE SEQUENCE</scope>
    <source>
        <strain evidence="1">Lc1</strain>
    </source>
</reference>
<protein>
    <submittedName>
        <fullName evidence="1">Uncharacterized protein</fullName>
    </submittedName>
</protein>
<organism evidence="1 2">
    <name type="scientific">Colletotrichum gloeosporioides</name>
    <name type="common">Anthracnose fungus</name>
    <name type="synonym">Glomerella cingulata</name>
    <dbReference type="NCBI Taxonomy" id="474922"/>
    <lineage>
        <taxon>Eukaryota</taxon>
        <taxon>Fungi</taxon>
        <taxon>Dikarya</taxon>
        <taxon>Ascomycota</taxon>
        <taxon>Pezizomycotina</taxon>
        <taxon>Sordariomycetes</taxon>
        <taxon>Hypocreomycetidae</taxon>
        <taxon>Glomerellales</taxon>
        <taxon>Glomerellaceae</taxon>
        <taxon>Colletotrichum</taxon>
        <taxon>Colletotrichum gloeosporioides species complex</taxon>
    </lineage>
</organism>
<sequence>MTNLLDLPPELIKRICEELCYHCRNPKHFVNHDEDDTKNDKRSLAKVCLTSRALRNLVQPILYHYYATGNGHWVHHNGIDEYTNVQVQMEHDRLPLFLRTIIERPDLGRMIRGLQLCHNTNIQTFTPELYVLFHRHASQMGGPFTYHDPCQCSSTQGWNWNPQAMAATMATGTKIATATGTGTGTGMTPATAKTAATMKDADYRICSYNRDRLRRWMMMIAIVKTAASLESLLIAPMGRGRQFPLLSSFASELLLPSLKRMLLKGDVQYGSNAKELLDLQTFASGIEELNVDFEARNSFARWSLSVNWKPMNNLRTLFCINFNPEVLKGFLSNCPALEDLECYVVDKYGLEDWAPSEYSAAFRQTKRTLRRLRFAWIPRTGDDELHDILEDDQYYSVLQARHTHGPLASFNDFTVLQDLTLDQQSFYRPSQTSSSIIWFLPPNIKHFQILYAFFNMGDNLTSLAHSVKHGSFPSLHTVTLSVFHRVGYDRTHTWDWIEESRADFENVRVQFIHEVRRGWHESDESLKGSGRDTRGCEPLTIIPGATAGSRYVACEWSESWKWCEHAEWAEPTGWPIDAEHYDCEFHLLQTGESWSVCDCCDDIAVVDDSE</sequence>
<dbReference type="GeneID" id="69017356"/>
<proteinExistence type="predicted"/>
<dbReference type="RefSeq" id="XP_045260109.1">
    <property type="nucleotide sequence ID" value="XM_045410154.1"/>
</dbReference>
<name>A0A8H4CBN2_COLGL</name>
<evidence type="ECO:0000313" key="1">
    <source>
        <dbReference type="EMBL" id="KAF3800950.1"/>
    </source>
</evidence>
<dbReference type="AlphaFoldDB" id="A0A8H4CBN2"/>
<accession>A0A8H4CBN2</accession>
<gene>
    <name evidence="1" type="ORF">GCG54_00010224</name>
</gene>
<keyword evidence="2" id="KW-1185">Reference proteome</keyword>
<dbReference type="Proteomes" id="UP000613401">
    <property type="component" value="Unassembled WGS sequence"/>
</dbReference>
<comment type="caution">
    <text evidence="1">The sequence shown here is derived from an EMBL/GenBank/DDBJ whole genome shotgun (WGS) entry which is preliminary data.</text>
</comment>
<evidence type="ECO:0000313" key="2">
    <source>
        <dbReference type="Proteomes" id="UP000613401"/>
    </source>
</evidence>
<dbReference type="EMBL" id="WVTB01000071">
    <property type="protein sequence ID" value="KAF3800950.1"/>
    <property type="molecule type" value="Genomic_DNA"/>
</dbReference>